<evidence type="ECO:0008006" key="4">
    <source>
        <dbReference type="Google" id="ProtNLM"/>
    </source>
</evidence>
<comment type="caution">
    <text evidence="2">The sequence shown here is derived from an EMBL/GenBank/DDBJ whole genome shotgun (WGS) entry which is preliminary data.</text>
</comment>
<evidence type="ECO:0000313" key="2">
    <source>
        <dbReference type="EMBL" id="MDI3417616.1"/>
    </source>
</evidence>
<dbReference type="RefSeq" id="WP_282533543.1">
    <property type="nucleotide sequence ID" value="NZ_JASCIS010000003.1"/>
</dbReference>
<feature type="signal peptide" evidence="1">
    <location>
        <begin position="1"/>
        <end position="24"/>
    </location>
</feature>
<gene>
    <name evidence="2" type="ORF">QIT00_03395</name>
</gene>
<organism evidence="2 3">
    <name type="scientific">Streptomyces luteolus</name>
    <dbReference type="NCBI Taxonomy" id="3043615"/>
    <lineage>
        <taxon>Bacteria</taxon>
        <taxon>Bacillati</taxon>
        <taxon>Actinomycetota</taxon>
        <taxon>Actinomycetes</taxon>
        <taxon>Kitasatosporales</taxon>
        <taxon>Streptomycetaceae</taxon>
        <taxon>Streptomyces</taxon>
    </lineage>
</organism>
<evidence type="ECO:0000256" key="1">
    <source>
        <dbReference type="SAM" id="SignalP"/>
    </source>
</evidence>
<name>A0ABT6SQE5_9ACTN</name>
<sequence>MRRYLPVLAGALFLTGVLAGPAHAAQGEFSWTGFVTDGGFDNPADHVCHTIDSAHELPEHGNANNDTDSLALLYGSSDCQGDPHMAMVPGEEAEVIDDVEGVRFIPVP</sequence>
<keyword evidence="3" id="KW-1185">Reference proteome</keyword>
<protein>
    <recommendedName>
        <fullName evidence="4">Secreted protein</fullName>
    </recommendedName>
</protein>
<keyword evidence="1" id="KW-0732">Signal</keyword>
<dbReference type="EMBL" id="JASCIS010000003">
    <property type="protein sequence ID" value="MDI3417616.1"/>
    <property type="molecule type" value="Genomic_DNA"/>
</dbReference>
<accession>A0ABT6SQE5</accession>
<feature type="chain" id="PRO_5047138054" description="Secreted protein" evidence="1">
    <location>
        <begin position="25"/>
        <end position="108"/>
    </location>
</feature>
<evidence type="ECO:0000313" key="3">
    <source>
        <dbReference type="Proteomes" id="UP001237105"/>
    </source>
</evidence>
<dbReference type="Proteomes" id="UP001237105">
    <property type="component" value="Unassembled WGS sequence"/>
</dbReference>
<reference evidence="2 3" key="1">
    <citation type="submission" date="2023-05" db="EMBL/GenBank/DDBJ databases">
        <title>Draft genome sequence of Streptomyces sp. B-S-A12 isolated from a cave soil in Thailand.</title>
        <authorList>
            <person name="Chamroensaksri N."/>
            <person name="Muangham S."/>
        </authorList>
    </citation>
    <scope>NUCLEOTIDE SEQUENCE [LARGE SCALE GENOMIC DNA]</scope>
    <source>
        <strain evidence="2 3">B-S-A12</strain>
    </source>
</reference>
<proteinExistence type="predicted"/>